<evidence type="ECO:0000256" key="5">
    <source>
        <dbReference type="ARBA" id="ARBA00022771"/>
    </source>
</evidence>
<evidence type="ECO:0000256" key="8">
    <source>
        <dbReference type="ARBA" id="ARBA00023125"/>
    </source>
</evidence>
<keyword evidence="7" id="KW-0805">Transcription regulation</keyword>
<dbReference type="GO" id="GO:0005634">
    <property type="term" value="C:nucleus"/>
    <property type="evidence" value="ECO:0007669"/>
    <property type="project" value="UniProtKB-SubCell"/>
</dbReference>
<dbReference type="FunFam" id="3.30.160.60:FF:000508">
    <property type="entry name" value="Myeloid zinc finger 1"/>
    <property type="match status" value="1"/>
</dbReference>
<keyword evidence="10" id="KW-0539">Nucleus</keyword>
<feature type="domain" description="C2H2-type" evidence="13">
    <location>
        <begin position="150"/>
        <end position="177"/>
    </location>
</feature>
<dbReference type="GO" id="GO:0010468">
    <property type="term" value="P:regulation of gene expression"/>
    <property type="evidence" value="ECO:0007669"/>
    <property type="project" value="TreeGrafter"/>
</dbReference>
<feature type="region of interest" description="Disordered" evidence="12">
    <location>
        <begin position="52"/>
        <end position="93"/>
    </location>
</feature>
<dbReference type="OrthoDB" id="427030at2759"/>
<comment type="similarity">
    <text evidence="2">Belongs to the krueppel C2H2-type zinc-finger protein family.</text>
</comment>
<dbReference type="SMART" id="SM00355">
    <property type="entry name" value="ZnF_C2H2"/>
    <property type="match status" value="4"/>
</dbReference>
<keyword evidence="5 11" id="KW-0863">Zinc-finger</keyword>
<dbReference type="EMBL" id="JANIIK010000044">
    <property type="protein sequence ID" value="KAJ3604718.1"/>
    <property type="molecule type" value="Genomic_DNA"/>
</dbReference>
<keyword evidence="3" id="KW-0479">Metal-binding</keyword>
<keyword evidence="6" id="KW-0862">Zinc</keyword>
<dbReference type="SUPFAM" id="SSF57667">
    <property type="entry name" value="beta-beta-alpha zinc fingers"/>
    <property type="match status" value="2"/>
</dbReference>
<dbReference type="FunFam" id="3.30.160.60:FF:002343">
    <property type="entry name" value="Zinc finger protein 33A"/>
    <property type="match status" value="1"/>
</dbReference>
<keyword evidence="15" id="KW-1185">Reference proteome</keyword>
<dbReference type="InterPro" id="IPR050331">
    <property type="entry name" value="Zinc_finger"/>
</dbReference>
<dbReference type="PROSITE" id="PS50157">
    <property type="entry name" value="ZINC_FINGER_C2H2_2"/>
    <property type="match status" value="4"/>
</dbReference>
<evidence type="ECO:0000256" key="11">
    <source>
        <dbReference type="PROSITE-ProRule" id="PRU00042"/>
    </source>
</evidence>
<keyword evidence="4" id="KW-0677">Repeat</keyword>
<dbReference type="InterPro" id="IPR013087">
    <property type="entry name" value="Znf_C2H2_type"/>
</dbReference>
<dbReference type="PROSITE" id="PS00028">
    <property type="entry name" value="ZINC_FINGER_C2H2_1"/>
    <property type="match status" value="4"/>
</dbReference>
<evidence type="ECO:0000256" key="10">
    <source>
        <dbReference type="ARBA" id="ARBA00023242"/>
    </source>
</evidence>
<accession>A0A9Q0EE49</accession>
<sequence>MFFCVCIPMIPVEVLQHPAWREVSNRLAKEEPETPHITVKEEQEEVWISQEGGELKEEGPERPSSAVPVKRGDGGNPARSSLLEAEPRTCDSEPHIKPELQPLSCTLGLFTTAEPHVKEDPGEQNCAGSEQLVGGFVQARDSKMGVEKRLCCFVCELECISKAHLITHMRVHTGERPFACSVCGKTYTTKGSLNRHHLSIHRGERTFCCKFCASSFTFKSGLDRHVRVHTGERPYACSFCGLRFTQSGNLTTHINVHHRTTSVRSKMKA</sequence>
<evidence type="ECO:0000313" key="14">
    <source>
        <dbReference type="EMBL" id="KAJ3604718.1"/>
    </source>
</evidence>
<evidence type="ECO:0000256" key="9">
    <source>
        <dbReference type="ARBA" id="ARBA00023163"/>
    </source>
</evidence>
<dbReference type="PANTHER" id="PTHR16515">
    <property type="entry name" value="PR DOMAIN ZINC FINGER PROTEIN"/>
    <property type="match status" value="1"/>
</dbReference>
<dbReference type="AlphaFoldDB" id="A0A9Q0EE49"/>
<evidence type="ECO:0000256" key="6">
    <source>
        <dbReference type="ARBA" id="ARBA00022833"/>
    </source>
</evidence>
<dbReference type="Proteomes" id="UP001148018">
    <property type="component" value="Unassembled WGS sequence"/>
</dbReference>
<dbReference type="PANTHER" id="PTHR16515:SF49">
    <property type="entry name" value="GASTRULA ZINC FINGER PROTEIN XLCGF49.1-LIKE-RELATED"/>
    <property type="match status" value="1"/>
</dbReference>
<evidence type="ECO:0000256" key="1">
    <source>
        <dbReference type="ARBA" id="ARBA00004123"/>
    </source>
</evidence>
<dbReference type="GO" id="GO:0003677">
    <property type="term" value="F:DNA binding"/>
    <property type="evidence" value="ECO:0007669"/>
    <property type="project" value="UniProtKB-KW"/>
</dbReference>
<evidence type="ECO:0000256" key="3">
    <source>
        <dbReference type="ARBA" id="ARBA00022723"/>
    </source>
</evidence>
<feature type="domain" description="C2H2-type" evidence="13">
    <location>
        <begin position="207"/>
        <end position="234"/>
    </location>
</feature>
<dbReference type="GO" id="GO:0042802">
    <property type="term" value="F:identical protein binding"/>
    <property type="evidence" value="ECO:0007669"/>
    <property type="project" value="UniProtKB-ARBA"/>
</dbReference>
<keyword evidence="8" id="KW-0238">DNA-binding</keyword>
<evidence type="ECO:0000313" key="15">
    <source>
        <dbReference type="Proteomes" id="UP001148018"/>
    </source>
</evidence>
<proteinExistence type="inferred from homology"/>
<feature type="domain" description="C2H2-type" evidence="13">
    <location>
        <begin position="178"/>
        <end position="206"/>
    </location>
</feature>
<evidence type="ECO:0000256" key="2">
    <source>
        <dbReference type="ARBA" id="ARBA00006991"/>
    </source>
</evidence>
<evidence type="ECO:0000256" key="7">
    <source>
        <dbReference type="ARBA" id="ARBA00023015"/>
    </source>
</evidence>
<evidence type="ECO:0000256" key="4">
    <source>
        <dbReference type="ARBA" id="ARBA00022737"/>
    </source>
</evidence>
<comment type="caution">
    <text evidence="14">The sequence shown here is derived from an EMBL/GenBank/DDBJ whole genome shotgun (WGS) entry which is preliminary data.</text>
</comment>
<dbReference type="Gene3D" id="3.30.160.60">
    <property type="entry name" value="Classic Zinc Finger"/>
    <property type="match status" value="4"/>
</dbReference>
<dbReference type="GO" id="GO:0008270">
    <property type="term" value="F:zinc ion binding"/>
    <property type="evidence" value="ECO:0007669"/>
    <property type="project" value="UniProtKB-KW"/>
</dbReference>
<keyword evidence="9" id="KW-0804">Transcription</keyword>
<feature type="domain" description="C2H2-type" evidence="13">
    <location>
        <begin position="235"/>
        <end position="262"/>
    </location>
</feature>
<gene>
    <name evidence="14" type="ORF">NHX12_029457</name>
</gene>
<dbReference type="InterPro" id="IPR036236">
    <property type="entry name" value="Znf_C2H2_sf"/>
</dbReference>
<name>A0A9Q0EE49_9TELE</name>
<evidence type="ECO:0000259" key="13">
    <source>
        <dbReference type="PROSITE" id="PS50157"/>
    </source>
</evidence>
<organism evidence="14 15">
    <name type="scientific">Muraenolepis orangiensis</name>
    <name type="common">Patagonian moray cod</name>
    <dbReference type="NCBI Taxonomy" id="630683"/>
    <lineage>
        <taxon>Eukaryota</taxon>
        <taxon>Metazoa</taxon>
        <taxon>Chordata</taxon>
        <taxon>Craniata</taxon>
        <taxon>Vertebrata</taxon>
        <taxon>Euteleostomi</taxon>
        <taxon>Actinopterygii</taxon>
        <taxon>Neopterygii</taxon>
        <taxon>Teleostei</taxon>
        <taxon>Neoteleostei</taxon>
        <taxon>Acanthomorphata</taxon>
        <taxon>Zeiogadaria</taxon>
        <taxon>Gadariae</taxon>
        <taxon>Gadiformes</taxon>
        <taxon>Muraenolepidoidei</taxon>
        <taxon>Muraenolepididae</taxon>
        <taxon>Muraenolepis</taxon>
    </lineage>
</organism>
<protein>
    <recommendedName>
        <fullName evidence="13">C2H2-type domain-containing protein</fullName>
    </recommendedName>
</protein>
<comment type="subcellular location">
    <subcellularLocation>
        <location evidence="1">Nucleus</location>
    </subcellularLocation>
</comment>
<reference evidence="14" key="1">
    <citation type="submission" date="2022-07" db="EMBL/GenBank/DDBJ databases">
        <title>Chromosome-level genome of Muraenolepis orangiensis.</title>
        <authorList>
            <person name="Kim J."/>
        </authorList>
    </citation>
    <scope>NUCLEOTIDE SEQUENCE</scope>
    <source>
        <strain evidence="14">KU_S4_2022</strain>
        <tissue evidence="14">Muscle</tissue>
    </source>
</reference>
<evidence type="ECO:0000256" key="12">
    <source>
        <dbReference type="SAM" id="MobiDB-lite"/>
    </source>
</evidence>
<dbReference type="Pfam" id="PF00096">
    <property type="entry name" value="zf-C2H2"/>
    <property type="match status" value="2"/>
</dbReference>